<proteinExistence type="predicted"/>
<dbReference type="EMBL" id="RAWK01000305">
    <property type="protein sequence ID" value="RKH55949.1"/>
    <property type="molecule type" value="Genomic_DNA"/>
</dbReference>
<sequence>MLVEMMAHAGDLLSYHQDAAAAEAYLSTARRRTSLRRHARLLDYTLHEGCNARTWMALEVAGDTLELPAGTRFHTAPLPPDPTADPQVVRGEHVTFESMAPARLHQAHNVLQVHTWGAEREVLPQGATSATLVGALPALRSGDVLIFEELLEPASGLRELANITHRHAVRLTEKPEPDVDPLGSAQQPQPLTRVRWSIEDALPFPLVFGQARSPQGLMPMAQVLGNVVLADQGETLEQEVLAGAGLVELPLRGQQVACAEPLSAALARSLPASASLWQEPRRALPCVHVEELREDLQAPERVRGVPWTVRGDLLSSDRFERHFVAETGDGDAMALRFGDGSLGRRVRPGALLRVRWRSTLGPLGNVAPDTLRSIQTGPLSSRIGFVRNPLSALGAQLPEDAEQARRNAPEDFRTQERAVIEEDFNLLAQRLPEVRQAVTLQSWNGSASVARVHVLPQQGREPRAELLSRLLRYLAHHSLMGTEVEVRPPELVPLDILLRVGVQPGLVLASVRQRLEQELGSGELPGGRLAFFHPSAFRIGQPVYLAPVVARAASVPGVTWVEPLRFQRWGQDATSALDTGRILLELTEVVLVEGLPGRPDLGQVRFQLEGGRS</sequence>
<accession>A0A3A8PIU9</accession>
<gene>
    <name evidence="1" type="ORF">D7W81_35150</name>
</gene>
<dbReference type="AlphaFoldDB" id="A0A3A8PIU9"/>
<organism evidence="1 2">
    <name type="scientific">Corallococcus aberystwythensis</name>
    <dbReference type="NCBI Taxonomy" id="2316722"/>
    <lineage>
        <taxon>Bacteria</taxon>
        <taxon>Pseudomonadati</taxon>
        <taxon>Myxococcota</taxon>
        <taxon>Myxococcia</taxon>
        <taxon>Myxococcales</taxon>
        <taxon>Cystobacterineae</taxon>
        <taxon>Myxococcaceae</taxon>
        <taxon>Corallococcus</taxon>
    </lineage>
</organism>
<protein>
    <submittedName>
        <fullName evidence="1">Putative baseplate assembly protein</fullName>
    </submittedName>
</protein>
<name>A0A3A8PIU9_9BACT</name>
<dbReference type="Proteomes" id="UP000267003">
    <property type="component" value="Unassembled WGS sequence"/>
</dbReference>
<reference evidence="2" key="1">
    <citation type="submission" date="2018-09" db="EMBL/GenBank/DDBJ databases">
        <authorList>
            <person name="Livingstone P.G."/>
            <person name="Whitworth D.E."/>
        </authorList>
    </citation>
    <scope>NUCLEOTIDE SEQUENCE [LARGE SCALE GENOMIC DNA]</scope>
    <source>
        <strain evidence="2">AB050A</strain>
    </source>
</reference>
<evidence type="ECO:0000313" key="2">
    <source>
        <dbReference type="Proteomes" id="UP000267003"/>
    </source>
</evidence>
<evidence type="ECO:0000313" key="1">
    <source>
        <dbReference type="EMBL" id="RKH55949.1"/>
    </source>
</evidence>
<comment type="caution">
    <text evidence="1">The sequence shown here is derived from an EMBL/GenBank/DDBJ whole genome shotgun (WGS) entry which is preliminary data.</text>
</comment>
<keyword evidence="2" id="KW-1185">Reference proteome</keyword>